<dbReference type="EMBL" id="BAABME010006266">
    <property type="protein sequence ID" value="GAA0167898.1"/>
    <property type="molecule type" value="Genomic_DNA"/>
</dbReference>
<dbReference type="GO" id="GO:0016020">
    <property type="term" value="C:membrane"/>
    <property type="evidence" value="ECO:0007669"/>
    <property type="project" value="InterPro"/>
</dbReference>
<gene>
    <name evidence="2" type="ORF">LIER_22736</name>
</gene>
<keyword evidence="1" id="KW-1133">Transmembrane helix</keyword>
<accession>A0AAV3QZ50</accession>
<dbReference type="AlphaFoldDB" id="A0AAV3QZ50"/>
<dbReference type="GO" id="GO:0005319">
    <property type="term" value="F:lipid transporter activity"/>
    <property type="evidence" value="ECO:0007669"/>
    <property type="project" value="TreeGrafter"/>
</dbReference>
<feature type="transmembrane region" description="Helical" evidence="1">
    <location>
        <begin position="117"/>
        <end position="139"/>
    </location>
</feature>
<reference evidence="2 3" key="1">
    <citation type="submission" date="2024-01" db="EMBL/GenBank/DDBJ databases">
        <title>The complete chloroplast genome sequence of Lithospermum erythrorhizon: insights into the phylogenetic relationship among Boraginaceae species and the maternal lineages of purple gromwells.</title>
        <authorList>
            <person name="Okada T."/>
            <person name="Watanabe K."/>
        </authorList>
    </citation>
    <scope>NUCLEOTIDE SEQUENCE [LARGE SCALE GENOMIC DNA]</scope>
</reference>
<evidence type="ECO:0000256" key="1">
    <source>
        <dbReference type="SAM" id="Phobius"/>
    </source>
</evidence>
<comment type="caution">
    <text evidence="2">The sequence shown here is derived from an EMBL/GenBank/DDBJ whole genome shotgun (WGS) entry which is preliminary data.</text>
</comment>
<feature type="transmembrane region" description="Helical" evidence="1">
    <location>
        <begin position="40"/>
        <end position="63"/>
    </location>
</feature>
<keyword evidence="1" id="KW-0472">Membrane</keyword>
<evidence type="ECO:0000313" key="2">
    <source>
        <dbReference type="EMBL" id="GAA0167898.1"/>
    </source>
</evidence>
<keyword evidence="2" id="KW-0547">Nucleotide-binding</keyword>
<keyword evidence="1" id="KW-0812">Transmembrane</keyword>
<name>A0AAV3QZ50_LITER</name>
<keyword evidence="2" id="KW-0067">ATP-binding</keyword>
<dbReference type="InterPro" id="IPR026082">
    <property type="entry name" value="ABCA"/>
</dbReference>
<dbReference type="Proteomes" id="UP001454036">
    <property type="component" value="Unassembled WGS sequence"/>
</dbReference>
<dbReference type="PANTHER" id="PTHR19229">
    <property type="entry name" value="ATP-BINDING CASSETTE TRANSPORTER SUBFAMILY A ABCA"/>
    <property type="match status" value="1"/>
</dbReference>
<keyword evidence="3" id="KW-1185">Reference proteome</keyword>
<proteinExistence type="predicted"/>
<protein>
    <submittedName>
        <fullName evidence="2">ATP-binding cassette</fullName>
    </submittedName>
</protein>
<organism evidence="2 3">
    <name type="scientific">Lithospermum erythrorhizon</name>
    <name type="common">Purple gromwell</name>
    <name type="synonym">Lithospermum officinale var. erythrorhizon</name>
    <dbReference type="NCBI Taxonomy" id="34254"/>
    <lineage>
        <taxon>Eukaryota</taxon>
        <taxon>Viridiplantae</taxon>
        <taxon>Streptophyta</taxon>
        <taxon>Embryophyta</taxon>
        <taxon>Tracheophyta</taxon>
        <taxon>Spermatophyta</taxon>
        <taxon>Magnoliopsida</taxon>
        <taxon>eudicotyledons</taxon>
        <taxon>Gunneridae</taxon>
        <taxon>Pentapetalae</taxon>
        <taxon>asterids</taxon>
        <taxon>lamiids</taxon>
        <taxon>Boraginales</taxon>
        <taxon>Boraginaceae</taxon>
        <taxon>Boraginoideae</taxon>
        <taxon>Lithospermeae</taxon>
        <taxon>Lithospermum</taxon>
    </lineage>
</organism>
<sequence>MEGYNSHILFYAIVYEREHRLRIMMKMHGLNDGPYWMISYAHFLVLSSVYMLCFVVFGSVIGLKFCTLNSYSIQFVFYFIYINLQVVLAFLVAPLFSNTRTAAGGWITVMELYPGFAVFRGLYELADYAFTVLFVAYYVDQVLSSGKHPLFFLKYFQNRSSGSPRTPSLRRQGSKVFVQMEKPDVLQEVST</sequence>
<dbReference type="PANTHER" id="PTHR19229:SF154">
    <property type="entry name" value="ABC TRANSPORTER A FAMILY MEMBER 3-RELATED"/>
    <property type="match status" value="1"/>
</dbReference>
<evidence type="ECO:0000313" key="3">
    <source>
        <dbReference type="Proteomes" id="UP001454036"/>
    </source>
</evidence>
<feature type="transmembrane region" description="Helical" evidence="1">
    <location>
        <begin position="75"/>
        <end position="97"/>
    </location>
</feature>
<dbReference type="GO" id="GO:0005524">
    <property type="term" value="F:ATP binding"/>
    <property type="evidence" value="ECO:0007669"/>
    <property type="project" value="UniProtKB-KW"/>
</dbReference>
<dbReference type="GO" id="GO:0140359">
    <property type="term" value="F:ABC-type transporter activity"/>
    <property type="evidence" value="ECO:0007669"/>
    <property type="project" value="InterPro"/>
</dbReference>